<name>A0A8H5HUP5_9AGAR</name>
<dbReference type="PANTHER" id="PTHR34187">
    <property type="entry name" value="FGR18P"/>
    <property type="match status" value="1"/>
</dbReference>
<accession>A0A8H5HUP5</accession>
<keyword evidence="3 7" id="KW-0812">Transmembrane</keyword>
<sequence>MRSPSPLVASSSRLRRSVSFQLPSPELHPQKPAEKSIRSSSPPFDSPQLNSPSELSPEPSDDSRDARKGILPGPRRRKLAFLNPVLVLENSGSVARDHLASERTFLAYVRTSLAIASTGVALVQLFTVSTNAASQNLSATQALGSRIRSFARPLGSASVCLGILVLLVGILRYFTVQHALTQGSFPVTRVLIAGIALILLAIVTIVFAVLVTGHR</sequence>
<keyword evidence="4 7" id="KW-1133">Transmembrane helix</keyword>
<keyword evidence="10" id="KW-1185">Reference proteome</keyword>
<gene>
    <name evidence="9" type="ORF">D9757_004097</name>
</gene>
<feature type="transmembrane region" description="Helical" evidence="7">
    <location>
        <begin position="154"/>
        <end position="175"/>
    </location>
</feature>
<dbReference type="AlphaFoldDB" id="A0A8H5HUP5"/>
<evidence type="ECO:0000256" key="5">
    <source>
        <dbReference type="ARBA" id="ARBA00023136"/>
    </source>
</evidence>
<evidence type="ECO:0000256" key="1">
    <source>
        <dbReference type="ARBA" id="ARBA00004651"/>
    </source>
</evidence>
<dbReference type="GO" id="GO:0005886">
    <property type="term" value="C:plasma membrane"/>
    <property type="evidence" value="ECO:0007669"/>
    <property type="project" value="UniProtKB-SubCell"/>
</dbReference>
<evidence type="ECO:0000313" key="9">
    <source>
        <dbReference type="EMBL" id="KAF5389666.1"/>
    </source>
</evidence>
<dbReference type="OrthoDB" id="199599at2759"/>
<dbReference type="Proteomes" id="UP000518752">
    <property type="component" value="Unassembled WGS sequence"/>
</dbReference>
<evidence type="ECO:0000256" key="2">
    <source>
        <dbReference type="ARBA" id="ARBA00022475"/>
    </source>
</evidence>
<feature type="compositionally biased region" description="Low complexity" evidence="6">
    <location>
        <begin position="1"/>
        <end position="12"/>
    </location>
</feature>
<dbReference type="PANTHER" id="PTHR34187:SF2">
    <property type="entry name" value="DUF202 DOMAIN-CONTAINING PROTEIN"/>
    <property type="match status" value="1"/>
</dbReference>
<evidence type="ECO:0000256" key="4">
    <source>
        <dbReference type="ARBA" id="ARBA00022989"/>
    </source>
</evidence>
<feature type="region of interest" description="Disordered" evidence="6">
    <location>
        <begin position="1"/>
        <end position="71"/>
    </location>
</feature>
<evidence type="ECO:0000259" key="8">
    <source>
        <dbReference type="Pfam" id="PF02656"/>
    </source>
</evidence>
<proteinExistence type="predicted"/>
<comment type="subcellular location">
    <subcellularLocation>
        <location evidence="1">Cell membrane</location>
        <topology evidence="1">Multi-pass membrane protein</topology>
    </subcellularLocation>
</comment>
<feature type="domain" description="DUF202" evidence="8">
    <location>
        <begin position="96"/>
        <end position="179"/>
    </location>
</feature>
<evidence type="ECO:0000313" key="10">
    <source>
        <dbReference type="Proteomes" id="UP000518752"/>
    </source>
</evidence>
<feature type="compositionally biased region" description="Basic and acidic residues" evidence="6">
    <location>
        <begin position="28"/>
        <end position="37"/>
    </location>
</feature>
<feature type="transmembrane region" description="Helical" evidence="7">
    <location>
        <begin position="187"/>
        <end position="211"/>
    </location>
</feature>
<evidence type="ECO:0000256" key="7">
    <source>
        <dbReference type="SAM" id="Phobius"/>
    </source>
</evidence>
<dbReference type="InterPro" id="IPR003807">
    <property type="entry name" value="DUF202"/>
</dbReference>
<keyword evidence="2" id="KW-1003">Cell membrane</keyword>
<protein>
    <recommendedName>
        <fullName evidence="8">DUF202 domain-containing protein</fullName>
    </recommendedName>
</protein>
<keyword evidence="5 7" id="KW-0472">Membrane</keyword>
<feature type="compositionally biased region" description="Low complexity" evidence="6">
    <location>
        <begin position="46"/>
        <end position="58"/>
    </location>
</feature>
<reference evidence="9 10" key="1">
    <citation type="journal article" date="2020" name="ISME J.">
        <title>Uncovering the hidden diversity of litter-decomposition mechanisms in mushroom-forming fungi.</title>
        <authorList>
            <person name="Floudas D."/>
            <person name="Bentzer J."/>
            <person name="Ahren D."/>
            <person name="Johansson T."/>
            <person name="Persson P."/>
            <person name="Tunlid A."/>
        </authorList>
    </citation>
    <scope>NUCLEOTIDE SEQUENCE [LARGE SCALE GENOMIC DNA]</scope>
    <source>
        <strain evidence="9 10">CBS 406.79</strain>
    </source>
</reference>
<evidence type="ECO:0000256" key="3">
    <source>
        <dbReference type="ARBA" id="ARBA00022692"/>
    </source>
</evidence>
<dbReference type="EMBL" id="JAACJN010000021">
    <property type="protein sequence ID" value="KAF5389666.1"/>
    <property type="molecule type" value="Genomic_DNA"/>
</dbReference>
<dbReference type="Pfam" id="PF02656">
    <property type="entry name" value="DUF202"/>
    <property type="match status" value="1"/>
</dbReference>
<dbReference type="InterPro" id="IPR052053">
    <property type="entry name" value="IM_YidH-like"/>
</dbReference>
<organism evidence="9 10">
    <name type="scientific">Collybiopsis confluens</name>
    <dbReference type="NCBI Taxonomy" id="2823264"/>
    <lineage>
        <taxon>Eukaryota</taxon>
        <taxon>Fungi</taxon>
        <taxon>Dikarya</taxon>
        <taxon>Basidiomycota</taxon>
        <taxon>Agaricomycotina</taxon>
        <taxon>Agaricomycetes</taxon>
        <taxon>Agaricomycetidae</taxon>
        <taxon>Agaricales</taxon>
        <taxon>Marasmiineae</taxon>
        <taxon>Omphalotaceae</taxon>
        <taxon>Collybiopsis</taxon>
    </lineage>
</organism>
<comment type="caution">
    <text evidence="9">The sequence shown here is derived from an EMBL/GenBank/DDBJ whole genome shotgun (WGS) entry which is preliminary data.</text>
</comment>
<evidence type="ECO:0000256" key="6">
    <source>
        <dbReference type="SAM" id="MobiDB-lite"/>
    </source>
</evidence>